<dbReference type="PANTHER" id="PTHR31234">
    <property type="entry name" value="LATE EMBRYOGENESIS ABUNDANT (LEA) HYDROXYPROLINE-RICH GLYCOPROTEIN FAMILY"/>
    <property type="match status" value="1"/>
</dbReference>
<feature type="transmembrane region" description="Helical" evidence="3">
    <location>
        <begin position="97"/>
        <end position="120"/>
    </location>
</feature>
<dbReference type="GO" id="GO:0005886">
    <property type="term" value="C:plasma membrane"/>
    <property type="evidence" value="ECO:0007669"/>
    <property type="project" value="TreeGrafter"/>
</dbReference>
<keyword evidence="3" id="KW-0812">Transmembrane</keyword>
<evidence type="ECO:0000313" key="5">
    <source>
        <dbReference type="Proteomes" id="UP000653305"/>
    </source>
</evidence>
<dbReference type="EMBL" id="BMAC01000050">
    <property type="protein sequence ID" value="GFP82672.1"/>
    <property type="molecule type" value="Genomic_DNA"/>
</dbReference>
<gene>
    <name evidence="4" type="ORF">PHJA_000410300</name>
</gene>
<dbReference type="OrthoDB" id="695142at2759"/>
<reference evidence="4" key="1">
    <citation type="submission" date="2020-07" db="EMBL/GenBank/DDBJ databases">
        <title>Ethylene signaling mediates host invasion by parasitic plants.</title>
        <authorList>
            <person name="Yoshida S."/>
        </authorList>
    </citation>
    <scope>NUCLEOTIDE SEQUENCE</scope>
    <source>
        <strain evidence="4">Okayama</strain>
    </source>
</reference>
<comment type="caution">
    <text evidence="4">The sequence shown here is derived from an EMBL/GenBank/DDBJ whole genome shotgun (WGS) entry which is preliminary data.</text>
</comment>
<organism evidence="4 5">
    <name type="scientific">Phtheirospermum japonicum</name>
    <dbReference type="NCBI Taxonomy" id="374723"/>
    <lineage>
        <taxon>Eukaryota</taxon>
        <taxon>Viridiplantae</taxon>
        <taxon>Streptophyta</taxon>
        <taxon>Embryophyta</taxon>
        <taxon>Tracheophyta</taxon>
        <taxon>Spermatophyta</taxon>
        <taxon>Magnoliopsida</taxon>
        <taxon>eudicotyledons</taxon>
        <taxon>Gunneridae</taxon>
        <taxon>Pentapetalae</taxon>
        <taxon>asterids</taxon>
        <taxon>lamiids</taxon>
        <taxon>Lamiales</taxon>
        <taxon>Orobanchaceae</taxon>
        <taxon>Orobanchaceae incertae sedis</taxon>
        <taxon>Phtheirospermum</taxon>
    </lineage>
</organism>
<keyword evidence="2 3" id="KW-0472">Membrane</keyword>
<evidence type="ECO:0008006" key="6">
    <source>
        <dbReference type="Google" id="ProtNLM"/>
    </source>
</evidence>
<proteinExistence type="predicted"/>
<name>A0A830B9P2_9LAMI</name>
<comment type="subcellular location">
    <subcellularLocation>
        <location evidence="1">Membrane</location>
    </subcellularLocation>
</comment>
<evidence type="ECO:0000256" key="3">
    <source>
        <dbReference type="SAM" id="Phobius"/>
    </source>
</evidence>
<dbReference type="AlphaFoldDB" id="A0A830B9P2"/>
<dbReference type="Proteomes" id="UP000653305">
    <property type="component" value="Unassembled WGS sequence"/>
</dbReference>
<evidence type="ECO:0000256" key="1">
    <source>
        <dbReference type="ARBA" id="ARBA00004370"/>
    </source>
</evidence>
<evidence type="ECO:0000256" key="2">
    <source>
        <dbReference type="ARBA" id="ARBA00023136"/>
    </source>
</evidence>
<evidence type="ECO:0000313" key="4">
    <source>
        <dbReference type="EMBL" id="GFP82672.1"/>
    </source>
</evidence>
<accession>A0A830B9P2</accession>
<dbReference type="PANTHER" id="PTHR31234:SF55">
    <property type="entry name" value="LATE EMBRYOGENESIS ABUNDANT (LEA) HYDROXYPROLINE-RICH GLYCOPROTEIN FAMILY"/>
    <property type="match status" value="1"/>
</dbReference>
<keyword evidence="5" id="KW-1185">Reference proteome</keyword>
<protein>
    <recommendedName>
        <fullName evidence="6">Late embryogenesis abundant protein LEA-2 subgroup domain-containing protein</fullName>
    </recommendedName>
</protein>
<dbReference type="GO" id="GO:0098542">
    <property type="term" value="P:defense response to other organism"/>
    <property type="evidence" value="ECO:0007669"/>
    <property type="project" value="InterPro"/>
</dbReference>
<sequence length="283" mass="31524">MGALPYSDQSIDPKLKTEFHYGYPQEHYNNYPNDQQTPGYPIPKYYQPDDNIHNYPPIPPGQQPYPPYPAYYNYNPHPHQQTLIPDPDSSDSSFNRIILMLMIFLIGCMCMMTLVTWFLYGTYIPEFVVSSLRVSNFSATEQALTGTWDAGLAVTNTNHDLTIGFRNVRSVVLYKGNILGFSAAPGFEIGKNGKFDLNVSVPAGENKMNVDNLLMPALEQDWRNGVAVFSLRLAMSANFSSAERGYREESLTVSCDDMIVDSSEGASEGRLSKGVGSPCLISL</sequence>
<dbReference type="InterPro" id="IPR044839">
    <property type="entry name" value="NDR1-like"/>
</dbReference>
<keyword evidence="3" id="KW-1133">Transmembrane helix</keyword>